<dbReference type="Proteomes" id="UP000288805">
    <property type="component" value="Unassembled WGS sequence"/>
</dbReference>
<dbReference type="AlphaFoldDB" id="A0A438CV58"/>
<name>A0A438CV58_VITVI</name>
<gene>
    <name evidence="1" type="ORF">CK203_098941</name>
</gene>
<proteinExistence type="predicted"/>
<protein>
    <submittedName>
        <fullName evidence="1">Uncharacterized protein</fullName>
    </submittedName>
</protein>
<organism evidence="1 2">
    <name type="scientific">Vitis vinifera</name>
    <name type="common">Grape</name>
    <dbReference type="NCBI Taxonomy" id="29760"/>
    <lineage>
        <taxon>Eukaryota</taxon>
        <taxon>Viridiplantae</taxon>
        <taxon>Streptophyta</taxon>
        <taxon>Embryophyta</taxon>
        <taxon>Tracheophyta</taxon>
        <taxon>Spermatophyta</taxon>
        <taxon>Magnoliopsida</taxon>
        <taxon>eudicotyledons</taxon>
        <taxon>Gunneridae</taxon>
        <taxon>Pentapetalae</taxon>
        <taxon>rosids</taxon>
        <taxon>Vitales</taxon>
        <taxon>Vitaceae</taxon>
        <taxon>Viteae</taxon>
        <taxon>Vitis</taxon>
    </lineage>
</organism>
<evidence type="ECO:0000313" key="1">
    <source>
        <dbReference type="EMBL" id="RVW27087.1"/>
    </source>
</evidence>
<comment type="caution">
    <text evidence="1">The sequence shown here is derived from an EMBL/GenBank/DDBJ whole genome shotgun (WGS) entry which is preliminary data.</text>
</comment>
<accession>A0A438CV58</accession>
<reference evidence="1 2" key="1">
    <citation type="journal article" date="2018" name="PLoS Genet.">
        <title>Population sequencing reveals clonal diversity and ancestral inbreeding in the grapevine cultivar Chardonnay.</title>
        <authorList>
            <person name="Roach M.J."/>
            <person name="Johnson D.L."/>
            <person name="Bohlmann J."/>
            <person name="van Vuuren H.J."/>
            <person name="Jones S.J."/>
            <person name="Pretorius I.S."/>
            <person name="Schmidt S.A."/>
            <person name="Borneman A.R."/>
        </authorList>
    </citation>
    <scope>NUCLEOTIDE SEQUENCE [LARGE SCALE GENOMIC DNA]</scope>
    <source>
        <strain evidence="2">cv. Chardonnay</strain>
        <tissue evidence="1">Leaf</tissue>
    </source>
</reference>
<evidence type="ECO:0000313" key="2">
    <source>
        <dbReference type="Proteomes" id="UP000288805"/>
    </source>
</evidence>
<dbReference type="EMBL" id="QGNW01001965">
    <property type="protein sequence ID" value="RVW27087.1"/>
    <property type="molecule type" value="Genomic_DNA"/>
</dbReference>
<sequence length="101" mass="11362">MVDGFRWKPILRADQCGSAKEGISHFIWRFMDPHGLAQSSSLTGCSLRRGHDRYLTEPPEIHPTRLARSSSLTGCSLRCGHDHYLMEPPEIHPTRPALLGI</sequence>